<dbReference type="InterPro" id="IPR009009">
    <property type="entry name" value="RlpA-like_DPBB"/>
</dbReference>
<evidence type="ECO:0000313" key="4">
    <source>
        <dbReference type="Proteomes" id="UP000278962"/>
    </source>
</evidence>
<dbReference type="Gene3D" id="2.40.40.10">
    <property type="entry name" value="RlpA-like domain"/>
    <property type="match status" value="1"/>
</dbReference>
<feature type="chain" id="PRO_5025040338" evidence="1">
    <location>
        <begin position="29"/>
        <end position="205"/>
    </location>
</feature>
<dbReference type="InterPro" id="IPR036908">
    <property type="entry name" value="RlpA-like_sf"/>
</dbReference>
<dbReference type="PANTHER" id="PTHR34183:SF1">
    <property type="entry name" value="ENDOLYTIC PEPTIDOGLYCAN TRANSGLYCOSYLASE RLPA"/>
    <property type="match status" value="1"/>
</dbReference>
<organism evidence="3 4">
    <name type="scientific">Solirubrobacter pauli</name>
    <dbReference type="NCBI Taxonomy" id="166793"/>
    <lineage>
        <taxon>Bacteria</taxon>
        <taxon>Bacillati</taxon>
        <taxon>Actinomycetota</taxon>
        <taxon>Thermoleophilia</taxon>
        <taxon>Solirubrobacterales</taxon>
        <taxon>Solirubrobacteraceae</taxon>
        <taxon>Solirubrobacter</taxon>
    </lineage>
</organism>
<comment type="caution">
    <text evidence="3">The sequence shown here is derived from an EMBL/GenBank/DDBJ whole genome shotgun (WGS) entry which is preliminary data.</text>
</comment>
<sequence>MPRSTLRRSLLCAGALCLTASATTPALADAAPQVGVSAKRLNIQTGSRATVKGRLQAPGSVRLQIQRGHRWVTIDRDRTDARGRYALRGRLRQPTSARARVKTSSGATRVVGRLNVYRRALASWYGPGLFGNKLGCGGTLTTGSIGVANKHLPCGSKVTLRHRGRVLRVRVIDRGPYVGGREYDLTAATARKLGFSGHGPIQATR</sequence>
<keyword evidence="3" id="KW-0449">Lipoprotein</keyword>
<evidence type="ECO:0000313" key="3">
    <source>
        <dbReference type="EMBL" id="RKQ87280.1"/>
    </source>
</evidence>
<gene>
    <name evidence="3" type="ORF">C8N24_5301</name>
</gene>
<dbReference type="CDD" id="cd22268">
    <property type="entry name" value="DPBB_RlpA-like"/>
    <property type="match status" value="1"/>
</dbReference>
<keyword evidence="4" id="KW-1185">Reference proteome</keyword>
<dbReference type="PANTHER" id="PTHR34183">
    <property type="entry name" value="ENDOLYTIC PEPTIDOGLYCAN TRANSGLYCOSYLASE RLPA"/>
    <property type="match status" value="1"/>
</dbReference>
<feature type="domain" description="RlpA-like protein double-psi beta-barrel" evidence="2">
    <location>
        <begin position="121"/>
        <end position="201"/>
    </location>
</feature>
<dbReference type="Pfam" id="PF03330">
    <property type="entry name" value="DPBB_1"/>
    <property type="match status" value="1"/>
</dbReference>
<name>A0A660L6U2_9ACTN</name>
<reference evidence="3 4" key="1">
    <citation type="submission" date="2018-10" db="EMBL/GenBank/DDBJ databases">
        <title>Genomic Encyclopedia of Archaeal and Bacterial Type Strains, Phase II (KMG-II): from individual species to whole genera.</title>
        <authorList>
            <person name="Goeker M."/>
        </authorList>
    </citation>
    <scope>NUCLEOTIDE SEQUENCE [LARGE SCALE GENOMIC DNA]</scope>
    <source>
        <strain evidence="3 4">DSM 14954</strain>
    </source>
</reference>
<dbReference type="OrthoDB" id="9779128at2"/>
<proteinExistence type="predicted"/>
<keyword evidence="1" id="KW-0732">Signal</keyword>
<accession>A0A660L6U2</accession>
<dbReference type="Proteomes" id="UP000278962">
    <property type="component" value="Unassembled WGS sequence"/>
</dbReference>
<evidence type="ECO:0000259" key="2">
    <source>
        <dbReference type="Pfam" id="PF03330"/>
    </source>
</evidence>
<feature type="signal peptide" evidence="1">
    <location>
        <begin position="1"/>
        <end position="28"/>
    </location>
</feature>
<evidence type="ECO:0000256" key="1">
    <source>
        <dbReference type="SAM" id="SignalP"/>
    </source>
</evidence>
<dbReference type="AlphaFoldDB" id="A0A660L6U2"/>
<protein>
    <submittedName>
        <fullName evidence="3">Rare lipoprotein A</fullName>
    </submittedName>
</protein>
<dbReference type="EMBL" id="RBIL01000002">
    <property type="protein sequence ID" value="RKQ87280.1"/>
    <property type="molecule type" value="Genomic_DNA"/>
</dbReference>